<accession>D7LV63</accession>
<protein>
    <submittedName>
        <fullName evidence="1">Uncharacterized protein</fullName>
    </submittedName>
</protein>
<dbReference type="eggNOG" id="KOG1322">
    <property type="taxonomic scope" value="Eukaryota"/>
</dbReference>
<dbReference type="AlphaFoldDB" id="D7LV63"/>
<reference evidence="2" key="1">
    <citation type="journal article" date="2011" name="Nat. Genet.">
        <title>The Arabidopsis lyrata genome sequence and the basis of rapid genome size change.</title>
        <authorList>
            <person name="Hu T.T."/>
            <person name="Pattyn P."/>
            <person name="Bakker E.G."/>
            <person name="Cao J."/>
            <person name="Cheng J.-F."/>
            <person name="Clark R.M."/>
            <person name="Fahlgren N."/>
            <person name="Fawcett J.A."/>
            <person name="Grimwood J."/>
            <person name="Gundlach H."/>
            <person name="Haberer G."/>
            <person name="Hollister J.D."/>
            <person name="Ossowski S."/>
            <person name="Ottilar R.P."/>
            <person name="Salamov A.A."/>
            <person name="Schneeberger K."/>
            <person name="Spannagl M."/>
            <person name="Wang X."/>
            <person name="Yang L."/>
            <person name="Nasrallah M.E."/>
            <person name="Bergelson J."/>
            <person name="Carrington J.C."/>
            <person name="Gaut B.S."/>
            <person name="Schmutz J."/>
            <person name="Mayer K.F.X."/>
            <person name="Van de Peer Y."/>
            <person name="Grigoriev I.V."/>
            <person name="Nordborg M."/>
            <person name="Weigel D."/>
            <person name="Guo Y.-L."/>
        </authorList>
    </citation>
    <scope>NUCLEOTIDE SEQUENCE [LARGE SCALE GENOMIC DNA]</scope>
    <source>
        <strain evidence="2">cv. MN47</strain>
    </source>
</reference>
<dbReference type="Gramene" id="scaffold_502691.1">
    <property type="protein sequence ID" value="scaffold_502691.1"/>
    <property type="gene ID" value="scaffold_502691.1"/>
</dbReference>
<dbReference type="Proteomes" id="UP000008694">
    <property type="component" value="Unassembled WGS sequence"/>
</dbReference>
<evidence type="ECO:0000313" key="1">
    <source>
        <dbReference type="EMBL" id="EFH52573.1"/>
    </source>
</evidence>
<organism evidence="2">
    <name type="scientific">Arabidopsis lyrata subsp. lyrata</name>
    <name type="common">Lyre-leaved rock-cress</name>
    <dbReference type="NCBI Taxonomy" id="81972"/>
    <lineage>
        <taxon>Eukaryota</taxon>
        <taxon>Viridiplantae</taxon>
        <taxon>Streptophyta</taxon>
        <taxon>Embryophyta</taxon>
        <taxon>Tracheophyta</taxon>
        <taxon>Spermatophyta</taxon>
        <taxon>Magnoliopsida</taxon>
        <taxon>eudicotyledons</taxon>
        <taxon>Gunneridae</taxon>
        <taxon>Pentapetalae</taxon>
        <taxon>rosids</taxon>
        <taxon>malvids</taxon>
        <taxon>Brassicales</taxon>
        <taxon>Brassicaceae</taxon>
        <taxon>Camelineae</taxon>
        <taxon>Arabidopsis</taxon>
    </lineage>
</organism>
<proteinExistence type="predicted"/>
<dbReference type="STRING" id="81972.D7LV63"/>
<evidence type="ECO:0000313" key="2">
    <source>
        <dbReference type="Proteomes" id="UP000008694"/>
    </source>
</evidence>
<name>D7LV63_ARALL</name>
<sequence length="117" mass="13497">MCQNDTLCKTEGVLGIVLIKIMDEPSIFEVVIMEESRGKVERLVEKADTIRSRLVFDRTKLRPTSIAKEIPKFWMNIGQPRDITRLRLYLVSLGQVLNAMGSSQERVDTWERCSLVR</sequence>
<keyword evidence="2" id="KW-1185">Reference proteome</keyword>
<dbReference type="EMBL" id="GL348717">
    <property type="protein sequence ID" value="EFH52573.1"/>
    <property type="molecule type" value="Genomic_DNA"/>
</dbReference>
<gene>
    <name evidence="1" type="ORF">ARALYDRAFT_906987</name>
</gene>
<dbReference type="HOGENOM" id="CLU_2088133_0_0_1"/>